<evidence type="ECO:0000256" key="8">
    <source>
        <dbReference type="ARBA" id="ARBA00037998"/>
    </source>
</evidence>
<evidence type="ECO:0000256" key="7">
    <source>
        <dbReference type="ARBA" id="ARBA00023136"/>
    </source>
</evidence>
<dbReference type="GO" id="GO:0005886">
    <property type="term" value="C:plasma membrane"/>
    <property type="evidence" value="ECO:0007669"/>
    <property type="project" value="UniProtKB-SubCell"/>
</dbReference>
<evidence type="ECO:0000256" key="3">
    <source>
        <dbReference type="ARBA" id="ARBA00022475"/>
    </source>
</evidence>
<dbReference type="GO" id="GO:0022857">
    <property type="term" value="F:transmembrane transporter activity"/>
    <property type="evidence" value="ECO:0007669"/>
    <property type="project" value="InterPro"/>
</dbReference>
<feature type="transmembrane region" description="Helical" evidence="9">
    <location>
        <begin position="189"/>
        <end position="209"/>
    </location>
</feature>
<feature type="transmembrane region" description="Helical" evidence="9">
    <location>
        <begin position="60"/>
        <end position="82"/>
    </location>
</feature>
<dbReference type="PANTHER" id="PTHR11795">
    <property type="entry name" value="BRANCHED-CHAIN AMINO ACID TRANSPORT SYSTEM PERMEASE PROTEIN LIVH"/>
    <property type="match status" value="1"/>
</dbReference>
<feature type="transmembrane region" description="Helical" evidence="9">
    <location>
        <begin position="135"/>
        <end position="160"/>
    </location>
</feature>
<name>A0A6J6HF94_9ZZZZ</name>
<keyword evidence="6 9" id="KW-1133">Transmembrane helix</keyword>
<sequence>MTQFLDFSLGGIANGAVIALMAFALVLVWRSSRVVNFAQVGQAMFTTFISLWIYESSGSWLLALFVAIFAGAILGLVVHLLVMKPVHRADASGAIIATFGVLIALQAAAGMIWGGDPKAFVPPVANSGLEFAGRIWPVSWYDLLIFAVTSFLVVVLSYVFTRTSFGLAMRASALNPEVARLCGVRVSRMLILGWALAGSVGAIAGVLIAPSATLSPNSFDLLLVFAFTAAVIGGLDSLVGAVAFGVGTGLTLSLVTGYSDASNAPIVSLVLLVVILLIKPDGFFSQSKSRVV</sequence>
<feature type="transmembrane region" description="Helical" evidence="9">
    <location>
        <begin position="94"/>
        <end position="115"/>
    </location>
</feature>
<organism evidence="10">
    <name type="scientific">freshwater metagenome</name>
    <dbReference type="NCBI Taxonomy" id="449393"/>
    <lineage>
        <taxon>unclassified sequences</taxon>
        <taxon>metagenomes</taxon>
        <taxon>ecological metagenomes</taxon>
    </lineage>
</organism>
<dbReference type="InterPro" id="IPR001851">
    <property type="entry name" value="ABC_transp_permease"/>
</dbReference>
<reference evidence="10" key="1">
    <citation type="submission" date="2020-05" db="EMBL/GenBank/DDBJ databases">
        <authorList>
            <person name="Chiriac C."/>
            <person name="Salcher M."/>
            <person name="Ghai R."/>
            <person name="Kavagutti S V."/>
        </authorList>
    </citation>
    <scope>NUCLEOTIDE SEQUENCE</scope>
</reference>
<keyword evidence="7 9" id="KW-0472">Membrane</keyword>
<evidence type="ECO:0000256" key="2">
    <source>
        <dbReference type="ARBA" id="ARBA00022448"/>
    </source>
</evidence>
<evidence type="ECO:0000256" key="9">
    <source>
        <dbReference type="SAM" id="Phobius"/>
    </source>
</evidence>
<dbReference type="InterPro" id="IPR052157">
    <property type="entry name" value="BCAA_transport_permease"/>
</dbReference>
<evidence type="ECO:0000313" key="10">
    <source>
        <dbReference type="EMBL" id="CAB4612057.1"/>
    </source>
</evidence>
<feature type="transmembrane region" description="Helical" evidence="9">
    <location>
        <begin position="258"/>
        <end position="278"/>
    </location>
</feature>
<dbReference type="CDD" id="cd06582">
    <property type="entry name" value="TM_PBP1_LivH_like"/>
    <property type="match status" value="1"/>
</dbReference>
<comment type="similarity">
    <text evidence="8">Belongs to the binding-protein-dependent transport system permease family. LivHM subfamily.</text>
</comment>
<keyword evidence="4 9" id="KW-0812">Transmembrane</keyword>
<dbReference type="AlphaFoldDB" id="A0A6J6HF94"/>
<keyword evidence="3" id="KW-1003">Cell membrane</keyword>
<keyword evidence="5" id="KW-0029">Amino-acid transport</keyword>
<gene>
    <name evidence="10" type="ORF">UFOPK1908_00107</name>
</gene>
<feature type="transmembrane region" description="Helical" evidence="9">
    <location>
        <begin position="12"/>
        <end position="29"/>
    </location>
</feature>
<evidence type="ECO:0000256" key="6">
    <source>
        <dbReference type="ARBA" id="ARBA00022989"/>
    </source>
</evidence>
<evidence type="ECO:0000256" key="1">
    <source>
        <dbReference type="ARBA" id="ARBA00004651"/>
    </source>
</evidence>
<accession>A0A6J6HF94</accession>
<dbReference type="PANTHER" id="PTHR11795:SF445">
    <property type="entry name" value="AMINO ACID ABC TRANSPORTER PERMEASE PROTEIN"/>
    <property type="match status" value="1"/>
</dbReference>
<evidence type="ECO:0000256" key="5">
    <source>
        <dbReference type="ARBA" id="ARBA00022970"/>
    </source>
</evidence>
<evidence type="ECO:0000256" key="4">
    <source>
        <dbReference type="ARBA" id="ARBA00022692"/>
    </source>
</evidence>
<dbReference type="Pfam" id="PF02653">
    <property type="entry name" value="BPD_transp_2"/>
    <property type="match status" value="1"/>
</dbReference>
<proteinExistence type="inferred from homology"/>
<dbReference type="GO" id="GO:0006865">
    <property type="term" value="P:amino acid transport"/>
    <property type="evidence" value="ECO:0007669"/>
    <property type="project" value="UniProtKB-KW"/>
</dbReference>
<comment type="subcellular location">
    <subcellularLocation>
        <location evidence="1">Cell membrane</location>
        <topology evidence="1">Multi-pass membrane protein</topology>
    </subcellularLocation>
</comment>
<protein>
    <submittedName>
        <fullName evidence="10">Unannotated protein</fullName>
    </submittedName>
</protein>
<dbReference type="EMBL" id="CAEZVB010000002">
    <property type="protein sequence ID" value="CAB4612057.1"/>
    <property type="molecule type" value="Genomic_DNA"/>
</dbReference>
<feature type="transmembrane region" description="Helical" evidence="9">
    <location>
        <begin position="221"/>
        <end position="246"/>
    </location>
</feature>
<keyword evidence="2" id="KW-0813">Transport</keyword>